<sequence>MSLPAVTAHIVEPICASHPGGPLDAAVEELSAALTQIEVVISDTTSEISEKTHTSKVDEVATVRVRQASFCDLPSEILLAIFSYACQVGESWEALSFSLVCGQWRTLMLADPNLWSNIALIASDLFPDPTPSLPFSALLRMAKLTLLYLERSEDCMLSVTVKMPTRFRGLNANWQSYISVGAINFLQRNSHRIKHLHLRTDHGLLHAFAYEEPCLVDSGHEQPCSDTIPLPHLISLSVEYVSRHRFYFPFQRISRLKHLALGNEGLIFQKSPSPSHIVPSLTFPRLTRLVVSEPSSFHQFCRTMTLINALPRIKQVILKRIPRLADLSISRQQVILPETSLLRISKSSDAFLSTFCRVYQFSGLKAFELDYDIAERSAASSPTAVAWSDLVCDIVYFIRRCPMVQTITVRNARESCYPNANVPGAQLVEEVVFEPQISPNVHIIGFPIDGPETEGPLTARAMMEFFRGFELK</sequence>
<protein>
    <recommendedName>
        <fullName evidence="1">F-box domain-containing protein</fullName>
    </recommendedName>
</protein>
<dbReference type="InterPro" id="IPR036047">
    <property type="entry name" value="F-box-like_dom_sf"/>
</dbReference>
<evidence type="ECO:0000313" key="2">
    <source>
        <dbReference type="EMBL" id="KAJ4000175.1"/>
    </source>
</evidence>
<evidence type="ECO:0000259" key="1">
    <source>
        <dbReference type="Pfam" id="PF12937"/>
    </source>
</evidence>
<dbReference type="InterPro" id="IPR001810">
    <property type="entry name" value="F-box_dom"/>
</dbReference>
<evidence type="ECO:0000313" key="3">
    <source>
        <dbReference type="Proteomes" id="UP001163828"/>
    </source>
</evidence>
<name>A0ABQ8QNS8_9AGAR</name>
<dbReference type="Pfam" id="PF12937">
    <property type="entry name" value="F-box-like"/>
    <property type="match status" value="1"/>
</dbReference>
<reference evidence="2" key="1">
    <citation type="submission" date="2022-08" db="EMBL/GenBank/DDBJ databases">
        <authorList>
            <consortium name="DOE Joint Genome Institute"/>
            <person name="Min B."/>
            <person name="Riley R."/>
            <person name="Sierra-Patev S."/>
            <person name="Naranjo-Ortiz M."/>
            <person name="Looney B."/>
            <person name="Konkel Z."/>
            <person name="Slot J.C."/>
            <person name="Sakamoto Y."/>
            <person name="Steenwyk J.L."/>
            <person name="Rokas A."/>
            <person name="Carro J."/>
            <person name="Camarero S."/>
            <person name="Ferreira P."/>
            <person name="Molpeceres G."/>
            <person name="Ruiz-Duenas F.J."/>
            <person name="Serrano A."/>
            <person name="Henrissat B."/>
            <person name="Drula E."/>
            <person name="Hughes K.W."/>
            <person name="Mata J.L."/>
            <person name="Ishikawa N.K."/>
            <person name="Vargas-Isla R."/>
            <person name="Ushijima S."/>
            <person name="Smith C.A."/>
            <person name="Ahrendt S."/>
            <person name="Andreopoulos W."/>
            <person name="He G."/>
            <person name="Labutti K."/>
            <person name="Lipzen A."/>
            <person name="Ng V."/>
            <person name="Sandor L."/>
            <person name="Barry K."/>
            <person name="Martinez A.T."/>
            <person name="Xiao Y."/>
            <person name="Gibbons J.G."/>
            <person name="Terashima K."/>
            <person name="Hibbett D.S."/>
            <person name="Grigoriev I.V."/>
        </authorList>
    </citation>
    <scope>NUCLEOTIDE SEQUENCE</scope>
    <source>
        <strain evidence="2">TFB10827</strain>
    </source>
</reference>
<dbReference type="Gene3D" id="1.20.1280.50">
    <property type="match status" value="1"/>
</dbReference>
<dbReference type="Proteomes" id="UP001163828">
    <property type="component" value="Unassembled WGS sequence"/>
</dbReference>
<keyword evidence="3" id="KW-1185">Reference proteome</keyword>
<accession>A0ABQ8QNS8</accession>
<dbReference type="EMBL" id="MU790526">
    <property type="protein sequence ID" value="KAJ4000175.1"/>
    <property type="molecule type" value="Genomic_DNA"/>
</dbReference>
<dbReference type="SUPFAM" id="SSF81383">
    <property type="entry name" value="F-box domain"/>
    <property type="match status" value="1"/>
</dbReference>
<proteinExistence type="predicted"/>
<comment type="caution">
    <text evidence="2">The sequence shown here is derived from an EMBL/GenBank/DDBJ whole genome shotgun (WGS) entry which is preliminary data.</text>
</comment>
<gene>
    <name evidence="2" type="ORF">F5050DRAFT_1733336</name>
</gene>
<organism evidence="2 3">
    <name type="scientific">Lentinula boryana</name>
    <dbReference type="NCBI Taxonomy" id="40481"/>
    <lineage>
        <taxon>Eukaryota</taxon>
        <taxon>Fungi</taxon>
        <taxon>Dikarya</taxon>
        <taxon>Basidiomycota</taxon>
        <taxon>Agaricomycotina</taxon>
        <taxon>Agaricomycetes</taxon>
        <taxon>Agaricomycetidae</taxon>
        <taxon>Agaricales</taxon>
        <taxon>Marasmiineae</taxon>
        <taxon>Omphalotaceae</taxon>
        <taxon>Lentinula</taxon>
    </lineage>
</organism>
<feature type="domain" description="F-box" evidence="1">
    <location>
        <begin position="70"/>
        <end position="119"/>
    </location>
</feature>